<feature type="transmembrane region" description="Helical" evidence="6">
    <location>
        <begin position="225"/>
        <end position="246"/>
    </location>
</feature>
<protein>
    <submittedName>
        <fullName evidence="7">Uncharacterized protein</fullName>
    </submittedName>
</protein>
<evidence type="ECO:0000313" key="7">
    <source>
        <dbReference type="EMBL" id="CAJ1930589.1"/>
    </source>
</evidence>
<evidence type="ECO:0000256" key="5">
    <source>
        <dbReference type="SAM" id="MobiDB-lite"/>
    </source>
</evidence>
<feature type="transmembrane region" description="Helical" evidence="6">
    <location>
        <begin position="258"/>
        <end position="279"/>
    </location>
</feature>
<evidence type="ECO:0000256" key="1">
    <source>
        <dbReference type="ARBA" id="ARBA00004141"/>
    </source>
</evidence>
<evidence type="ECO:0000256" key="6">
    <source>
        <dbReference type="SAM" id="Phobius"/>
    </source>
</evidence>
<dbReference type="EMBL" id="CAKOGP040000113">
    <property type="protein sequence ID" value="CAJ1930589.1"/>
    <property type="molecule type" value="Genomic_DNA"/>
</dbReference>
<evidence type="ECO:0000256" key="3">
    <source>
        <dbReference type="ARBA" id="ARBA00022989"/>
    </source>
</evidence>
<evidence type="ECO:0000256" key="4">
    <source>
        <dbReference type="ARBA" id="ARBA00023136"/>
    </source>
</evidence>
<keyword evidence="3 6" id="KW-1133">Transmembrane helix</keyword>
<evidence type="ECO:0000256" key="2">
    <source>
        <dbReference type="ARBA" id="ARBA00022692"/>
    </source>
</evidence>
<dbReference type="Proteomes" id="UP001295423">
    <property type="component" value="Unassembled WGS sequence"/>
</dbReference>
<name>A0AAD2FGS6_9STRA</name>
<organism evidence="7 8">
    <name type="scientific">Cylindrotheca closterium</name>
    <dbReference type="NCBI Taxonomy" id="2856"/>
    <lineage>
        <taxon>Eukaryota</taxon>
        <taxon>Sar</taxon>
        <taxon>Stramenopiles</taxon>
        <taxon>Ochrophyta</taxon>
        <taxon>Bacillariophyta</taxon>
        <taxon>Bacillariophyceae</taxon>
        <taxon>Bacillariophycidae</taxon>
        <taxon>Bacillariales</taxon>
        <taxon>Bacillariaceae</taxon>
        <taxon>Cylindrotheca</taxon>
    </lineage>
</organism>
<dbReference type="GO" id="GO:0000139">
    <property type="term" value="C:Golgi membrane"/>
    <property type="evidence" value="ECO:0007669"/>
    <property type="project" value="InterPro"/>
</dbReference>
<feature type="transmembrane region" description="Helical" evidence="6">
    <location>
        <begin position="182"/>
        <end position="200"/>
    </location>
</feature>
<keyword evidence="2 6" id="KW-0812">Transmembrane</keyword>
<dbReference type="AlphaFoldDB" id="A0AAD2FGS6"/>
<dbReference type="PANTHER" id="PTHR10231">
    <property type="entry name" value="NUCLEOTIDE-SUGAR TRANSMEMBRANE TRANSPORTER"/>
    <property type="match status" value="1"/>
</dbReference>
<accession>A0AAD2FGS6</accession>
<dbReference type="GO" id="GO:0015165">
    <property type="term" value="F:pyrimidine nucleotide-sugar transmembrane transporter activity"/>
    <property type="evidence" value="ECO:0007669"/>
    <property type="project" value="InterPro"/>
</dbReference>
<feature type="transmembrane region" description="Helical" evidence="6">
    <location>
        <begin position="122"/>
        <end position="143"/>
    </location>
</feature>
<gene>
    <name evidence="7" type="ORF">CYCCA115_LOCUS1991</name>
</gene>
<keyword evidence="4 6" id="KW-0472">Membrane</keyword>
<sequence length="373" mass="40182">MGSALAFSPQPHRAKIPLTSGVGSNFEKRRNSHPRFQKSRRQRTTELQSGFSVPQTPIYLSLLAIQFGCQPILTKALVPKSIVRSTVLLAQDSSRFLLCLIMLLITGDFGKSISQWTLQSALLGAGIPSVLYLIQNYCSLIAYQNLPPVTFNILNQTKTLSAALCCYLVMGKRQSSFQVVSLLILLFSALVLAGLVPLGIGKAKQEESLEMKFSSSVPESDRADFVSGVIPILVASFISGLAGALTQKTLQSTSCNPFVLSMELSLFSTLILLTSLFMGSPDGKRLREDKITAGWSWKTWIPVVTNATGGLLVGLVTKHAGAVKKGFALIFGLVLSGVLQTRFSDGDDTISLQQVAGGVLASISLWMHSAFPP</sequence>
<proteinExistence type="predicted"/>
<feature type="compositionally biased region" description="Basic residues" evidence="5">
    <location>
        <begin position="30"/>
        <end position="42"/>
    </location>
</feature>
<keyword evidence="8" id="KW-1185">Reference proteome</keyword>
<feature type="transmembrane region" description="Helical" evidence="6">
    <location>
        <begin position="299"/>
        <end position="317"/>
    </location>
</feature>
<reference evidence="7" key="1">
    <citation type="submission" date="2023-08" db="EMBL/GenBank/DDBJ databases">
        <authorList>
            <person name="Audoor S."/>
            <person name="Bilcke G."/>
        </authorList>
    </citation>
    <scope>NUCLEOTIDE SEQUENCE</scope>
</reference>
<evidence type="ECO:0000313" key="8">
    <source>
        <dbReference type="Proteomes" id="UP001295423"/>
    </source>
</evidence>
<comment type="subcellular location">
    <subcellularLocation>
        <location evidence="1">Membrane</location>
        <topology evidence="1">Multi-pass membrane protein</topology>
    </subcellularLocation>
</comment>
<dbReference type="InterPro" id="IPR007271">
    <property type="entry name" value="Nuc_sug_transpt"/>
</dbReference>
<dbReference type="Pfam" id="PF04142">
    <property type="entry name" value="Nuc_sug_transp"/>
    <property type="match status" value="1"/>
</dbReference>
<comment type="caution">
    <text evidence="7">The sequence shown here is derived from an EMBL/GenBank/DDBJ whole genome shotgun (WGS) entry which is preliminary data.</text>
</comment>
<feature type="region of interest" description="Disordered" evidence="5">
    <location>
        <begin position="1"/>
        <end position="49"/>
    </location>
</feature>